<dbReference type="Proteomes" id="UP001632038">
    <property type="component" value="Unassembled WGS sequence"/>
</dbReference>
<accession>A0ABD3E1D2</accession>
<reference evidence="2" key="1">
    <citation type="journal article" date="2024" name="IScience">
        <title>Strigolactones Initiate the Formation of Haustorium-like Structures in Castilleja.</title>
        <authorList>
            <person name="Buerger M."/>
            <person name="Peterson D."/>
            <person name="Chory J."/>
        </authorList>
    </citation>
    <scope>NUCLEOTIDE SEQUENCE [LARGE SCALE GENOMIC DNA]</scope>
</reference>
<dbReference type="AlphaFoldDB" id="A0ABD3E1D2"/>
<keyword evidence="2" id="KW-1185">Reference proteome</keyword>
<name>A0ABD3E1D2_9LAMI</name>
<evidence type="ECO:0000313" key="1">
    <source>
        <dbReference type="EMBL" id="KAL3646924.1"/>
    </source>
</evidence>
<gene>
    <name evidence="1" type="ORF">CASFOL_009468</name>
</gene>
<proteinExistence type="predicted"/>
<sequence length="78" mass="9559">MARFLRWRQGRRITQSLRWSLGRRRGRTTESLNVDSDELLTRILEGVRRDNELLVQRLMREVEELRRRDNYVPVEDYA</sequence>
<evidence type="ECO:0000313" key="2">
    <source>
        <dbReference type="Proteomes" id="UP001632038"/>
    </source>
</evidence>
<organism evidence="1 2">
    <name type="scientific">Castilleja foliolosa</name>
    <dbReference type="NCBI Taxonomy" id="1961234"/>
    <lineage>
        <taxon>Eukaryota</taxon>
        <taxon>Viridiplantae</taxon>
        <taxon>Streptophyta</taxon>
        <taxon>Embryophyta</taxon>
        <taxon>Tracheophyta</taxon>
        <taxon>Spermatophyta</taxon>
        <taxon>Magnoliopsida</taxon>
        <taxon>eudicotyledons</taxon>
        <taxon>Gunneridae</taxon>
        <taxon>Pentapetalae</taxon>
        <taxon>asterids</taxon>
        <taxon>lamiids</taxon>
        <taxon>Lamiales</taxon>
        <taxon>Orobanchaceae</taxon>
        <taxon>Pedicularideae</taxon>
        <taxon>Castillejinae</taxon>
        <taxon>Castilleja</taxon>
    </lineage>
</organism>
<dbReference type="EMBL" id="JAVIJP010000011">
    <property type="protein sequence ID" value="KAL3646924.1"/>
    <property type="molecule type" value="Genomic_DNA"/>
</dbReference>
<protein>
    <submittedName>
        <fullName evidence="1">Uncharacterized protein</fullName>
    </submittedName>
</protein>
<comment type="caution">
    <text evidence="1">The sequence shown here is derived from an EMBL/GenBank/DDBJ whole genome shotgun (WGS) entry which is preliminary data.</text>
</comment>